<proteinExistence type="predicted"/>
<sequence>MIEYTFTKPNFELELFDRVLSIDYSSKFKELSNVLENMKVASKKYFKYIKDAIGDTYGKFLDYRVLYSFIMMLKFEKSYETTSERFKNAAIITAFISYVSLKGKLKKIIIKKGDDSYPKIELLLKEELPVKEEISLLNKVLDEVWSMGKSYSDLRYSSIVIN</sequence>
<gene>
    <name evidence="1" type="ORF">HNP97_001394</name>
</gene>
<accession>A0A7J9S1R9</accession>
<dbReference type="Proteomes" id="UP000584706">
    <property type="component" value="Unassembled WGS sequence"/>
</dbReference>
<organism evidence="1 2">
    <name type="scientific">Methanococcus maripaludis</name>
    <name type="common">Methanococcus deltae</name>
    <dbReference type="NCBI Taxonomy" id="39152"/>
    <lineage>
        <taxon>Archaea</taxon>
        <taxon>Methanobacteriati</taxon>
        <taxon>Methanobacteriota</taxon>
        <taxon>Methanomada group</taxon>
        <taxon>Methanococci</taxon>
        <taxon>Methanococcales</taxon>
        <taxon>Methanococcaceae</taxon>
        <taxon>Methanococcus</taxon>
    </lineage>
</organism>
<name>A0A7J9S1R9_METMI</name>
<dbReference type="AlphaFoldDB" id="A0A7J9S1R9"/>
<dbReference type="EMBL" id="JACHIQ010000002">
    <property type="protein sequence ID" value="MBB6067884.1"/>
    <property type="molecule type" value="Genomic_DNA"/>
</dbReference>
<dbReference type="RefSeq" id="WP_183546953.1">
    <property type="nucleotide sequence ID" value="NZ_JACHIQ010000002.1"/>
</dbReference>
<evidence type="ECO:0000313" key="1">
    <source>
        <dbReference type="EMBL" id="MBB6067884.1"/>
    </source>
</evidence>
<reference evidence="1 2" key="1">
    <citation type="submission" date="2020-08" db="EMBL/GenBank/DDBJ databases">
        <title>Genomic Encyclopedia of Type Strains, Phase IV (KMG-V): Genome sequencing to study the core and pangenomes of soil and plant-associated prokaryotes.</title>
        <authorList>
            <person name="Whitman W."/>
        </authorList>
    </citation>
    <scope>NUCLEOTIDE SEQUENCE [LARGE SCALE GENOMIC DNA]</scope>
    <source>
        <strain evidence="1 2">DSM 7078</strain>
    </source>
</reference>
<protein>
    <submittedName>
        <fullName evidence="1">Uncharacterized protein</fullName>
    </submittedName>
</protein>
<comment type="caution">
    <text evidence="1">The sequence shown here is derived from an EMBL/GenBank/DDBJ whole genome shotgun (WGS) entry which is preliminary data.</text>
</comment>
<evidence type="ECO:0000313" key="2">
    <source>
        <dbReference type="Proteomes" id="UP000584706"/>
    </source>
</evidence>